<reference evidence="1" key="1">
    <citation type="journal article" date="2021" name="Proc. Natl. Acad. Sci. U.S.A.">
        <title>A Catalog of Tens of Thousands of Viruses from Human Metagenomes Reveals Hidden Associations with Chronic Diseases.</title>
        <authorList>
            <person name="Tisza M.J."/>
            <person name="Buck C.B."/>
        </authorList>
    </citation>
    <scope>NUCLEOTIDE SEQUENCE</scope>
    <source>
        <strain evidence="1">CtFWA4</strain>
    </source>
</reference>
<evidence type="ECO:0000313" key="1">
    <source>
        <dbReference type="EMBL" id="DAD69955.1"/>
    </source>
</evidence>
<organism evidence="1">
    <name type="scientific">Caudovirales sp. ctFWA4</name>
    <dbReference type="NCBI Taxonomy" id="2827628"/>
    <lineage>
        <taxon>Viruses</taxon>
        <taxon>Duplodnaviria</taxon>
        <taxon>Heunggongvirae</taxon>
        <taxon>Uroviricota</taxon>
        <taxon>Caudoviricetes</taxon>
    </lineage>
</organism>
<protein>
    <submittedName>
        <fullName evidence="1">Uncharacterized protein</fullName>
    </submittedName>
</protein>
<dbReference type="EMBL" id="BK015858">
    <property type="protein sequence ID" value="DAD69955.1"/>
    <property type="molecule type" value="Genomic_DNA"/>
</dbReference>
<name>A0A8S5LJF1_9CAUD</name>
<proteinExistence type="predicted"/>
<accession>A0A8S5LJF1</accession>
<sequence>MGDRGPQPPRAFVFRADRLTLWRGSAIPYISARSAARIFFQNNVFRYFLPFSDLPDA</sequence>